<dbReference type="Gene3D" id="3.30.1540.20">
    <property type="entry name" value="MutL, C-terminal domain, dimerisation subdomain"/>
    <property type="match status" value="1"/>
</dbReference>
<dbReference type="PROSITE" id="PS00058">
    <property type="entry name" value="DNA_MISMATCH_REPAIR_1"/>
    <property type="match status" value="1"/>
</dbReference>
<dbReference type="AlphaFoldDB" id="A0A1D8NI16"/>
<dbReference type="GO" id="GO:0032389">
    <property type="term" value="C:MutLalpha complex"/>
    <property type="evidence" value="ECO:0007669"/>
    <property type="project" value="TreeGrafter"/>
</dbReference>
<reference evidence="6 7" key="1">
    <citation type="journal article" date="2016" name="PLoS ONE">
        <title>Sequence Assembly of Yarrowia lipolytica Strain W29/CLIB89 Shows Transposable Element Diversity.</title>
        <authorList>
            <person name="Magnan C."/>
            <person name="Yu J."/>
            <person name="Chang I."/>
            <person name="Jahn E."/>
            <person name="Kanomata Y."/>
            <person name="Wu J."/>
            <person name="Zeller M."/>
            <person name="Oakes M."/>
            <person name="Baldi P."/>
            <person name="Sandmeyer S."/>
        </authorList>
    </citation>
    <scope>NUCLEOTIDE SEQUENCE [LARGE SCALE GENOMIC DNA]</scope>
    <source>
        <strain evidence="7">CLIB89(W29)</strain>
    </source>
</reference>
<dbReference type="NCBIfam" id="TIGR00585">
    <property type="entry name" value="mutl"/>
    <property type="match status" value="1"/>
</dbReference>
<dbReference type="GO" id="GO:0030983">
    <property type="term" value="F:mismatched DNA binding"/>
    <property type="evidence" value="ECO:0007669"/>
    <property type="project" value="InterPro"/>
</dbReference>
<dbReference type="InterPro" id="IPR042121">
    <property type="entry name" value="MutL_C_regsub"/>
</dbReference>
<dbReference type="InterPro" id="IPR037198">
    <property type="entry name" value="MutL_C_sf"/>
</dbReference>
<dbReference type="VEuPathDB" id="FungiDB:YALI1_E13677g"/>
<feature type="domain" description="MutL C-terminal dimerisation" evidence="4">
    <location>
        <begin position="702"/>
        <end position="847"/>
    </location>
</feature>
<keyword evidence="2" id="KW-0227">DNA damage</keyword>
<proteinExistence type="inferred from homology"/>
<dbReference type="GeneID" id="2912642"/>
<feature type="compositionally biased region" description="Polar residues" evidence="3">
    <location>
        <begin position="561"/>
        <end position="576"/>
    </location>
</feature>
<evidence type="ECO:0000259" key="5">
    <source>
        <dbReference type="SMART" id="SM01340"/>
    </source>
</evidence>
<feature type="region of interest" description="Disordered" evidence="3">
    <location>
        <begin position="459"/>
        <end position="635"/>
    </location>
</feature>
<organism evidence="6 7">
    <name type="scientific">Yarrowia lipolytica</name>
    <name type="common">Candida lipolytica</name>
    <dbReference type="NCBI Taxonomy" id="4952"/>
    <lineage>
        <taxon>Eukaryota</taxon>
        <taxon>Fungi</taxon>
        <taxon>Dikarya</taxon>
        <taxon>Ascomycota</taxon>
        <taxon>Saccharomycotina</taxon>
        <taxon>Dipodascomycetes</taxon>
        <taxon>Dipodascales</taxon>
        <taxon>Dipodascales incertae sedis</taxon>
        <taxon>Yarrowia</taxon>
    </lineage>
</organism>
<dbReference type="GO" id="GO:0140664">
    <property type="term" value="F:ATP-dependent DNA damage sensor activity"/>
    <property type="evidence" value="ECO:0007669"/>
    <property type="project" value="InterPro"/>
</dbReference>
<dbReference type="Gene3D" id="3.30.230.10">
    <property type="match status" value="1"/>
</dbReference>
<dbReference type="GO" id="GO:0005524">
    <property type="term" value="F:ATP binding"/>
    <property type="evidence" value="ECO:0007669"/>
    <property type="project" value="InterPro"/>
</dbReference>
<dbReference type="SMART" id="SM01340">
    <property type="entry name" value="DNA_mis_repair"/>
    <property type="match status" value="1"/>
</dbReference>
<dbReference type="PANTHER" id="PTHR10073">
    <property type="entry name" value="DNA MISMATCH REPAIR PROTEIN MLH, PMS, MUTL"/>
    <property type="match status" value="1"/>
</dbReference>
<feature type="compositionally biased region" description="Low complexity" evidence="3">
    <location>
        <begin position="592"/>
        <end position="623"/>
    </location>
</feature>
<dbReference type="InterPro" id="IPR038973">
    <property type="entry name" value="MutL/Mlh/Pms-like"/>
</dbReference>
<dbReference type="InterPro" id="IPR042120">
    <property type="entry name" value="MutL_C_dimsub"/>
</dbReference>
<feature type="compositionally biased region" description="Acidic residues" evidence="3">
    <location>
        <begin position="523"/>
        <end position="546"/>
    </location>
</feature>
<dbReference type="GO" id="GO:0016887">
    <property type="term" value="F:ATP hydrolysis activity"/>
    <property type="evidence" value="ECO:0007669"/>
    <property type="project" value="InterPro"/>
</dbReference>
<feature type="compositionally biased region" description="Low complexity" evidence="3">
    <location>
        <begin position="660"/>
        <end position="677"/>
    </location>
</feature>
<protein>
    <recommendedName>
        <fullName evidence="8">DNA mismatch repair protein PMS1</fullName>
    </recommendedName>
</protein>
<accession>A0A1D8NI16</accession>
<name>A0A1D8NI16_YARLL</name>
<dbReference type="FunFam" id="3.30.565.10:FF:000017">
    <property type="entry name" value="PMS1 homolog 1, mismatch repair system component"/>
    <property type="match status" value="1"/>
</dbReference>
<dbReference type="Gene3D" id="3.30.1370.100">
    <property type="entry name" value="MutL, C-terminal domain, regulatory subdomain"/>
    <property type="match status" value="1"/>
</dbReference>
<evidence type="ECO:0000313" key="7">
    <source>
        <dbReference type="Proteomes" id="UP000182444"/>
    </source>
</evidence>
<sequence>MAIKAIDTASIRQITSAQVVTDLNSAVKEVVENSLDANAKNVEIKIFDYGKDRVEIIDDGDGIPKSEFDHVARKHMTSKINEFDDLASVLSYGFRGEALASICEMAELEIVTCGNTSEPATRLEFNRDGSIKSTKPVAGKRGTTVTIRRLFHSAIVRRKEFEKNAKNSHPGLIRILETYAIIRSDVRFSIVHVTNNKNRNVQLTTDGSGDMIKTVGRVFGNELKAHLMDVNFSFDVNYTKRGFLSSEELPNYVVRVTGLVSKPVFGMGRNANDKQLLFINKRPFTMKKLQKVFQDVYTSFVHLQKPVLIINLDIPPSAYDVNVSPDKRTIMLHNEVDVINCIRENLVDVFESSGQSVPRHTVDVKVQPMSSQSYWGVKDDVGEQEIEEVEDVEESGEVGPVELDHNVQLDEAATSDDVPNQLEVRQAAAGQIERAGLFVTDQEQEEDVSMTYVEETESLVINDMTTDEADHPREQEDEGMVDDEAEEVEEEEEEEEEEEGQAEEEDPEKIPPEYAYIDTAATLEDEGEDRGNDDETNDDDDDDNDNDPTSSLSYSQSDTSMNSVSDTSISLTTPITSRRRVTKSNVNKLNLSQFSASSRPSSSSSTRPSTASSLPSLPASQRASSRKRTYANLPEFDTFGHRESLTITAEDLERGERASETLSTFNTSSSTSQPQTSALDDSSAESKLNLTISKNDFLNFNIIGQFNEAFIIVSDPENLFIIDQHASDEKYNFERLQRDTKITPQPFVNPLTVELTPLEESVVSSNLELLKKNGFLVTIDNSLPPGEKCQIRGFPQTGNIVFGMPDFRELVVLFEDNPGNDSVRPKKVRDVFASRACRGSVMVGTALKEKEMDRIVRNLAGLDKPWNCPHGRPTMRHLMEIDKWPVFTQDYEF</sequence>
<dbReference type="PANTHER" id="PTHR10073:SF52">
    <property type="entry name" value="MISMATCH REPAIR ENDONUCLEASE PMS2"/>
    <property type="match status" value="1"/>
</dbReference>
<evidence type="ECO:0000256" key="2">
    <source>
        <dbReference type="ARBA" id="ARBA00022763"/>
    </source>
</evidence>
<dbReference type="KEGG" id="yli:2912642"/>
<dbReference type="Proteomes" id="UP000182444">
    <property type="component" value="Chromosome 1E"/>
</dbReference>
<dbReference type="FunFam" id="3.30.1370.100:FF:000001">
    <property type="entry name" value="Mismatch repair endonuclease pms1, putative"/>
    <property type="match status" value="1"/>
</dbReference>
<dbReference type="InterPro" id="IPR014790">
    <property type="entry name" value="MutL_C"/>
</dbReference>
<evidence type="ECO:0000259" key="4">
    <source>
        <dbReference type="SMART" id="SM00853"/>
    </source>
</evidence>
<dbReference type="InterPro" id="IPR013507">
    <property type="entry name" value="DNA_mismatch_S5_2-like"/>
</dbReference>
<dbReference type="SUPFAM" id="SSF118116">
    <property type="entry name" value="DNA mismatch repair protein MutL"/>
    <property type="match status" value="1"/>
</dbReference>
<dbReference type="RefSeq" id="XP_503794.3">
    <property type="nucleotide sequence ID" value="XM_503794.3"/>
</dbReference>
<evidence type="ECO:0000256" key="3">
    <source>
        <dbReference type="SAM" id="MobiDB-lite"/>
    </source>
</evidence>
<dbReference type="CDD" id="cd16926">
    <property type="entry name" value="HATPase_MutL-MLH-PMS-like"/>
    <property type="match status" value="1"/>
</dbReference>
<feature type="domain" description="DNA mismatch repair protein S5" evidence="5">
    <location>
        <begin position="215"/>
        <end position="351"/>
    </location>
</feature>
<dbReference type="InterPro" id="IPR014762">
    <property type="entry name" value="DNA_mismatch_repair_CS"/>
</dbReference>
<dbReference type="SUPFAM" id="SSF55874">
    <property type="entry name" value="ATPase domain of HSP90 chaperone/DNA topoisomerase II/histidine kinase"/>
    <property type="match status" value="1"/>
</dbReference>
<dbReference type="InterPro" id="IPR014721">
    <property type="entry name" value="Ribsml_uS5_D2-typ_fold_subgr"/>
</dbReference>
<dbReference type="Pfam" id="PF08676">
    <property type="entry name" value="MutL_C"/>
    <property type="match status" value="1"/>
</dbReference>
<dbReference type="SUPFAM" id="SSF54211">
    <property type="entry name" value="Ribosomal protein S5 domain 2-like"/>
    <property type="match status" value="1"/>
</dbReference>
<feature type="compositionally biased region" description="Acidic residues" evidence="3">
    <location>
        <begin position="475"/>
        <end position="507"/>
    </location>
</feature>
<feature type="region of interest" description="Disordered" evidence="3">
    <location>
        <begin position="649"/>
        <end position="681"/>
    </location>
</feature>
<dbReference type="Gene3D" id="3.30.565.10">
    <property type="entry name" value="Histidine kinase-like ATPase, C-terminal domain"/>
    <property type="match status" value="1"/>
</dbReference>
<dbReference type="SMART" id="SM00853">
    <property type="entry name" value="MutL_C"/>
    <property type="match status" value="1"/>
</dbReference>
<dbReference type="InterPro" id="IPR036890">
    <property type="entry name" value="HATPase_C_sf"/>
</dbReference>
<dbReference type="Pfam" id="PF01119">
    <property type="entry name" value="DNA_mis_repair"/>
    <property type="match status" value="1"/>
</dbReference>
<dbReference type="InterPro" id="IPR020568">
    <property type="entry name" value="Ribosomal_Su5_D2-typ_SF"/>
</dbReference>
<evidence type="ECO:0008006" key="8">
    <source>
        <dbReference type="Google" id="ProtNLM"/>
    </source>
</evidence>
<dbReference type="GO" id="GO:0006298">
    <property type="term" value="P:mismatch repair"/>
    <property type="evidence" value="ECO:0007669"/>
    <property type="project" value="InterPro"/>
</dbReference>
<gene>
    <name evidence="6" type="ORF">YALI1_E13677g</name>
</gene>
<dbReference type="InterPro" id="IPR002099">
    <property type="entry name" value="MutL/Mlh/PMS"/>
</dbReference>
<comment type="similarity">
    <text evidence="1">Belongs to the DNA mismatch repair MutL/HexB family.</text>
</comment>
<evidence type="ECO:0000256" key="1">
    <source>
        <dbReference type="ARBA" id="ARBA00006082"/>
    </source>
</evidence>
<dbReference type="eggNOG" id="KOG1978">
    <property type="taxonomic scope" value="Eukaryota"/>
</dbReference>
<dbReference type="EMBL" id="CP017557">
    <property type="protein sequence ID" value="AOW05250.1"/>
    <property type="molecule type" value="Genomic_DNA"/>
</dbReference>
<dbReference type="GO" id="GO:0061982">
    <property type="term" value="P:meiosis I cell cycle process"/>
    <property type="evidence" value="ECO:0007669"/>
    <property type="project" value="UniProtKB-ARBA"/>
</dbReference>
<dbReference type="Pfam" id="PF13589">
    <property type="entry name" value="HATPase_c_3"/>
    <property type="match status" value="1"/>
</dbReference>
<feature type="compositionally biased region" description="Low complexity" evidence="3">
    <location>
        <begin position="550"/>
        <end position="560"/>
    </location>
</feature>
<dbReference type="VEuPathDB" id="FungiDB:YALI0_E10769g"/>
<evidence type="ECO:0000313" key="6">
    <source>
        <dbReference type="EMBL" id="AOW05250.1"/>
    </source>
</evidence>
<dbReference type="CDD" id="cd03484">
    <property type="entry name" value="MutL_Trans_hPMS_2_like"/>
    <property type="match status" value="1"/>
</dbReference>